<dbReference type="OrthoDB" id="4614767at2"/>
<evidence type="ECO:0000256" key="1">
    <source>
        <dbReference type="ARBA" id="ARBA00022630"/>
    </source>
</evidence>
<feature type="domain" description="Acyl-CoA dehydrogenase/oxidase C-terminal" evidence="2">
    <location>
        <begin position="175"/>
        <end position="277"/>
    </location>
</feature>
<protein>
    <recommendedName>
        <fullName evidence="2">Acyl-CoA dehydrogenase/oxidase C-terminal domain-containing protein</fullName>
    </recommendedName>
</protein>
<dbReference type="InterPro" id="IPR009075">
    <property type="entry name" value="AcylCo_DH/oxidase_C"/>
</dbReference>
<dbReference type="RefSeq" id="WP_111863922.1">
    <property type="nucleotide sequence ID" value="NZ_QLYX01000002.1"/>
</dbReference>
<sequence length="319" mass="34807">MRREWPQSASSYAQTVSDVVRSLDGVEAARRAEAKPGHRAEVVRPRLEALGALSLDPWGDEEESAAAALAVREAGRAVLPWPLVHVLSVPPPARDDCGGVHLVLGKCTALDHADVVANPAAVDLRDGRVFSVTVDRHRHAPLDPFGCDVRLAGRETGPPLDGAVEMHLLLDAFWVAGALAEAAELALRHARERRQFGVPIGRFGEIRWRIADLLLARDSLDELARYTWWLMQAGQAGRADLLALRVQMVESAQSVLAHTHQILGAMGLCEEHDLAVIDRHLQPVLRRPVGRMGSTALLTGRVRQDGFAALFPVPARPHR</sequence>
<dbReference type="InterPro" id="IPR036250">
    <property type="entry name" value="AcylCo_DH-like_C"/>
</dbReference>
<name>A0A365HBT6_9ACTN</name>
<accession>A0A365HBT6</accession>
<dbReference type="EMBL" id="QLYX01000002">
    <property type="protein sequence ID" value="RAY16580.1"/>
    <property type="molecule type" value="Genomic_DNA"/>
</dbReference>
<dbReference type="AlphaFoldDB" id="A0A365HBT6"/>
<comment type="caution">
    <text evidence="3">The sequence shown here is derived from an EMBL/GenBank/DDBJ whole genome shotgun (WGS) entry which is preliminary data.</text>
</comment>
<dbReference type="GO" id="GO:0016627">
    <property type="term" value="F:oxidoreductase activity, acting on the CH-CH group of donors"/>
    <property type="evidence" value="ECO:0007669"/>
    <property type="project" value="InterPro"/>
</dbReference>
<dbReference type="Gene3D" id="1.20.140.10">
    <property type="entry name" value="Butyryl-CoA Dehydrogenase, subunit A, domain 3"/>
    <property type="match status" value="1"/>
</dbReference>
<keyword evidence="1" id="KW-0285">Flavoprotein</keyword>
<proteinExistence type="predicted"/>
<gene>
    <name evidence="3" type="ORF">DPM19_05290</name>
</gene>
<dbReference type="Pfam" id="PF00441">
    <property type="entry name" value="Acyl-CoA_dh_1"/>
    <property type="match status" value="1"/>
</dbReference>
<evidence type="ECO:0000313" key="3">
    <source>
        <dbReference type="EMBL" id="RAY16580.1"/>
    </source>
</evidence>
<evidence type="ECO:0000259" key="2">
    <source>
        <dbReference type="Pfam" id="PF00441"/>
    </source>
</evidence>
<keyword evidence="4" id="KW-1185">Reference proteome</keyword>
<reference evidence="3 4" key="1">
    <citation type="submission" date="2018-06" db="EMBL/GenBank/DDBJ databases">
        <title>Actinomadura craniellae sp. nov. isolated from marine sponge Craniella sp.</title>
        <authorList>
            <person name="Li L."/>
            <person name="Xu Q.H."/>
            <person name="Lin H.W."/>
            <person name="Lu Y.H."/>
        </authorList>
    </citation>
    <scope>NUCLEOTIDE SEQUENCE [LARGE SCALE GENOMIC DNA]</scope>
    <source>
        <strain evidence="3 4">LHW63021</strain>
    </source>
</reference>
<organism evidence="3 4">
    <name type="scientific">Actinomadura craniellae</name>
    <dbReference type="NCBI Taxonomy" id="2231787"/>
    <lineage>
        <taxon>Bacteria</taxon>
        <taxon>Bacillati</taxon>
        <taxon>Actinomycetota</taxon>
        <taxon>Actinomycetes</taxon>
        <taxon>Streptosporangiales</taxon>
        <taxon>Thermomonosporaceae</taxon>
        <taxon>Actinomadura</taxon>
    </lineage>
</organism>
<dbReference type="Proteomes" id="UP000251891">
    <property type="component" value="Unassembled WGS sequence"/>
</dbReference>
<evidence type="ECO:0000313" key="4">
    <source>
        <dbReference type="Proteomes" id="UP000251891"/>
    </source>
</evidence>
<dbReference type="SUPFAM" id="SSF47203">
    <property type="entry name" value="Acyl-CoA dehydrogenase C-terminal domain-like"/>
    <property type="match status" value="1"/>
</dbReference>